<accession>A0A8J5ZS83</accession>
<dbReference type="AlphaFoldDB" id="A0A8J5ZS83"/>
<feature type="region of interest" description="Disordered" evidence="1">
    <location>
        <begin position="85"/>
        <end position="109"/>
    </location>
</feature>
<evidence type="ECO:0000313" key="2">
    <source>
        <dbReference type="EMBL" id="KAG8504175.1"/>
    </source>
</evidence>
<comment type="caution">
    <text evidence="2">The sequence shown here is derived from an EMBL/GenBank/DDBJ whole genome shotgun (WGS) entry which is preliminary data.</text>
</comment>
<evidence type="ECO:0000313" key="3">
    <source>
        <dbReference type="Proteomes" id="UP000701853"/>
    </source>
</evidence>
<protein>
    <submittedName>
        <fullName evidence="2">Uncharacterized protein</fullName>
    </submittedName>
</protein>
<evidence type="ECO:0000256" key="1">
    <source>
        <dbReference type="SAM" id="MobiDB-lite"/>
    </source>
</evidence>
<feature type="compositionally biased region" description="Gly residues" evidence="1">
    <location>
        <begin position="89"/>
        <end position="100"/>
    </location>
</feature>
<keyword evidence="3" id="KW-1185">Reference proteome</keyword>
<gene>
    <name evidence="2" type="ORF">CXB51_002461</name>
</gene>
<reference evidence="2 3" key="1">
    <citation type="journal article" date="2021" name="bioRxiv">
        <title>The Gossypium anomalum genome as a resource for cotton improvement and evolutionary analysis of hybrid incompatibility.</title>
        <authorList>
            <person name="Grover C.E."/>
            <person name="Yuan D."/>
            <person name="Arick M.A."/>
            <person name="Miller E.R."/>
            <person name="Hu G."/>
            <person name="Peterson D.G."/>
            <person name="Wendel J.F."/>
            <person name="Udall J.A."/>
        </authorList>
    </citation>
    <scope>NUCLEOTIDE SEQUENCE [LARGE SCALE GENOMIC DNA]</scope>
    <source>
        <strain evidence="2">JFW-Udall</strain>
        <tissue evidence="2">Leaf</tissue>
    </source>
</reference>
<proteinExistence type="predicted"/>
<dbReference type="EMBL" id="JAHUZN010000001">
    <property type="protein sequence ID" value="KAG8504175.1"/>
    <property type="molecule type" value="Genomic_DNA"/>
</dbReference>
<name>A0A8J5ZS83_9ROSI</name>
<organism evidence="2 3">
    <name type="scientific">Gossypium anomalum</name>
    <dbReference type="NCBI Taxonomy" id="47600"/>
    <lineage>
        <taxon>Eukaryota</taxon>
        <taxon>Viridiplantae</taxon>
        <taxon>Streptophyta</taxon>
        <taxon>Embryophyta</taxon>
        <taxon>Tracheophyta</taxon>
        <taxon>Spermatophyta</taxon>
        <taxon>Magnoliopsida</taxon>
        <taxon>eudicotyledons</taxon>
        <taxon>Gunneridae</taxon>
        <taxon>Pentapetalae</taxon>
        <taxon>rosids</taxon>
        <taxon>malvids</taxon>
        <taxon>Malvales</taxon>
        <taxon>Malvaceae</taxon>
        <taxon>Malvoideae</taxon>
        <taxon>Gossypium</taxon>
    </lineage>
</organism>
<sequence length="109" mass="12714">MKLFYVCVIYYKKISKSPLLFLFFFFLLSRCLQNPIFTEGSPRNLFLGFWTTNWLLYPTTRWRLTNLRHHPSTTIQSDLCLNSSSCGSGTDGGVRKYGGGQRRRGNQKY</sequence>
<dbReference type="Proteomes" id="UP000701853">
    <property type="component" value="Chromosome 1"/>
</dbReference>